<evidence type="ECO:0000256" key="1">
    <source>
        <dbReference type="SAM" id="MobiDB-lite"/>
    </source>
</evidence>
<feature type="compositionally biased region" description="Basic residues" evidence="1">
    <location>
        <begin position="62"/>
        <end position="75"/>
    </location>
</feature>
<feature type="region of interest" description="Disordered" evidence="1">
    <location>
        <begin position="50"/>
        <end position="75"/>
    </location>
</feature>
<dbReference type="Proteomes" id="UP000006764">
    <property type="component" value="Chromosome"/>
</dbReference>
<dbReference type="KEGG" id="apac:S7S_15070"/>
<organism evidence="2 3">
    <name type="scientific">Isoalcanivorax pacificus W11-5</name>
    <dbReference type="NCBI Taxonomy" id="391936"/>
    <lineage>
        <taxon>Bacteria</taxon>
        <taxon>Pseudomonadati</taxon>
        <taxon>Pseudomonadota</taxon>
        <taxon>Gammaproteobacteria</taxon>
        <taxon>Oceanospirillales</taxon>
        <taxon>Alcanivoracaceae</taxon>
        <taxon>Isoalcanivorax</taxon>
    </lineage>
</organism>
<evidence type="ECO:0000313" key="2">
    <source>
        <dbReference type="EMBL" id="AJD49426.1"/>
    </source>
</evidence>
<reference evidence="2 3" key="1">
    <citation type="journal article" date="2012" name="J. Bacteriol.">
        <title>Genome sequence of an alkane-degrading bacterium, Alcanivorax pacificus type strain W11-5, isolated from deep sea sediment.</title>
        <authorList>
            <person name="Lai Q."/>
            <person name="Shao Z."/>
        </authorList>
    </citation>
    <scope>NUCLEOTIDE SEQUENCE [LARGE SCALE GENOMIC DNA]</scope>
    <source>
        <strain evidence="2 3">W11-5</strain>
    </source>
</reference>
<proteinExistence type="predicted"/>
<accession>A0A0B4XQF1</accession>
<evidence type="ECO:0000313" key="3">
    <source>
        <dbReference type="Proteomes" id="UP000006764"/>
    </source>
</evidence>
<sequence length="75" mass="8703">MPRVQQSTTAICLDILVYLPVEEFQIVRILIVRITDPEAKDLTPFLGRVQPLQPAQPDRPARTRRFHQTTRIKPL</sequence>
<gene>
    <name evidence="2" type="ORF">S7S_15070</name>
</gene>
<dbReference type="EMBL" id="CP004387">
    <property type="protein sequence ID" value="AJD49426.1"/>
    <property type="molecule type" value="Genomic_DNA"/>
</dbReference>
<name>A0A0B4XQF1_9GAMM</name>
<protein>
    <submittedName>
        <fullName evidence="2">Uncharacterized protein</fullName>
    </submittedName>
</protein>
<dbReference type="HOGENOM" id="CLU_2662921_0_0_6"/>
<dbReference type="AlphaFoldDB" id="A0A0B4XQF1"/>
<keyword evidence="3" id="KW-1185">Reference proteome</keyword>